<keyword evidence="11" id="KW-1185">Reference proteome</keyword>
<keyword evidence="4 6" id="KW-0862">Zinc</keyword>
<evidence type="ECO:0000256" key="4">
    <source>
        <dbReference type="ARBA" id="ARBA00022833"/>
    </source>
</evidence>
<dbReference type="Pfam" id="PF00096">
    <property type="entry name" value="zf-C2H2"/>
    <property type="match status" value="3"/>
</dbReference>
<dbReference type="PROSITE" id="PS51915">
    <property type="entry name" value="ZAD"/>
    <property type="match status" value="1"/>
</dbReference>
<gene>
    <name evidence="10" type="ORF">CHIRRI_LOCUS12911</name>
</gene>
<dbReference type="FunFam" id="3.30.160.60:FF:000125">
    <property type="entry name" value="Putative zinc finger protein 143"/>
    <property type="match status" value="1"/>
</dbReference>
<protein>
    <submittedName>
        <fullName evidence="10">Uncharacterized protein</fullName>
    </submittedName>
</protein>
<dbReference type="OrthoDB" id="6077919at2759"/>
<feature type="binding site" evidence="6">
    <location>
        <position position="69"/>
    </location>
    <ligand>
        <name>Zn(2+)</name>
        <dbReference type="ChEBI" id="CHEBI:29105"/>
    </ligand>
</feature>
<reference evidence="10" key="1">
    <citation type="submission" date="2022-01" db="EMBL/GenBank/DDBJ databases">
        <authorList>
            <person name="King R."/>
        </authorList>
    </citation>
    <scope>NUCLEOTIDE SEQUENCE</scope>
</reference>
<feature type="domain" description="C2H2-type" evidence="8">
    <location>
        <begin position="287"/>
        <end position="314"/>
    </location>
</feature>
<dbReference type="PANTHER" id="PTHR24408">
    <property type="entry name" value="ZINC FINGER PROTEIN"/>
    <property type="match status" value="1"/>
</dbReference>
<dbReference type="SUPFAM" id="SSF57716">
    <property type="entry name" value="Glucocorticoid receptor-like (DNA-binding domain)"/>
    <property type="match status" value="1"/>
</dbReference>
<feature type="domain" description="C2H2-type" evidence="8">
    <location>
        <begin position="405"/>
        <end position="427"/>
    </location>
</feature>
<feature type="binding site" evidence="6">
    <location>
        <position position="72"/>
    </location>
    <ligand>
        <name>Zn(2+)</name>
        <dbReference type="ChEBI" id="CHEBI:29105"/>
    </ligand>
</feature>
<evidence type="ECO:0000256" key="1">
    <source>
        <dbReference type="ARBA" id="ARBA00022723"/>
    </source>
</evidence>
<reference evidence="10" key="2">
    <citation type="submission" date="2022-10" db="EMBL/GenBank/DDBJ databases">
        <authorList>
            <consortium name="ENA_rothamsted_submissions"/>
            <consortium name="culmorum"/>
            <person name="King R."/>
        </authorList>
    </citation>
    <scope>NUCLEOTIDE SEQUENCE</scope>
</reference>
<feature type="domain" description="C2H2-type" evidence="8">
    <location>
        <begin position="431"/>
        <end position="460"/>
    </location>
</feature>
<feature type="region of interest" description="Disordered" evidence="7">
    <location>
        <begin position="143"/>
        <end position="172"/>
    </location>
</feature>
<keyword evidence="3 5" id="KW-0863">Zinc-finger</keyword>
<dbReference type="GO" id="GO:0005634">
    <property type="term" value="C:nucleus"/>
    <property type="evidence" value="ECO:0007669"/>
    <property type="project" value="InterPro"/>
</dbReference>
<keyword evidence="1 6" id="KW-0479">Metal-binding</keyword>
<feature type="binding site" evidence="6">
    <location>
        <position position="32"/>
    </location>
    <ligand>
        <name>Zn(2+)</name>
        <dbReference type="ChEBI" id="CHEBI:29105"/>
    </ligand>
</feature>
<dbReference type="GO" id="GO:0000981">
    <property type="term" value="F:DNA-binding transcription factor activity, RNA polymerase II-specific"/>
    <property type="evidence" value="ECO:0007669"/>
    <property type="project" value="TreeGrafter"/>
</dbReference>
<keyword evidence="2" id="KW-0677">Repeat</keyword>
<feature type="domain" description="C2H2-type" evidence="8">
    <location>
        <begin position="345"/>
        <end position="372"/>
    </location>
</feature>
<evidence type="ECO:0000313" key="11">
    <source>
        <dbReference type="Proteomes" id="UP001153620"/>
    </source>
</evidence>
<dbReference type="Pfam" id="PF07776">
    <property type="entry name" value="zf-AD"/>
    <property type="match status" value="1"/>
</dbReference>
<accession>A0A9N9WXI3</accession>
<evidence type="ECO:0000256" key="3">
    <source>
        <dbReference type="ARBA" id="ARBA00022771"/>
    </source>
</evidence>
<evidence type="ECO:0000256" key="5">
    <source>
        <dbReference type="PROSITE-ProRule" id="PRU00042"/>
    </source>
</evidence>
<dbReference type="GO" id="GO:0008270">
    <property type="term" value="F:zinc ion binding"/>
    <property type="evidence" value="ECO:0007669"/>
    <property type="project" value="UniProtKB-UniRule"/>
</dbReference>
<evidence type="ECO:0000256" key="6">
    <source>
        <dbReference type="PROSITE-ProRule" id="PRU01263"/>
    </source>
</evidence>
<feature type="binding site" evidence="6">
    <location>
        <position position="29"/>
    </location>
    <ligand>
        <name>Zn(2+)</name>
        <dbReference type="ChEBI" id="CHEBI:29105"/>
    </ligand>
</feature>
<dbReference type="PROSITE" id="PS50157">
    <property type="entry name" value="ZINC_FINGER_C2H2_2"/>
    <property type="match status" value="7"/>
</dbReference>
<feature type="compositionally biased region" description="Basic and acidic residues" evidence="7">
    <location>
        <begin position="150"/>
        <end position="161"/>
    </location>
</feature>
<feature type="domain" description="C2H2-type" evidence="8">
    <location>
        <begin position="228"/>
        <end position="257"/>
    </location>
</feature>
<dbReference type="PANTHER" id="PTHR24408:SF58">
    <property type="entry name" value="TRANSCRIPTION FACTOR (TFIIIA), PUTATIVE (AFU_ORTHOLOGUE AFUA_1G05150)-RELATED"/>
    <property type="match status" value="1"/>
</dbReference>
<evidence type="ECO:0000313" key="10">
    <source>
        <dbReference type="EMBL" id="CAG9810094.1"/>
    </source>
</evidence>
<organism evidence="10 11">
    <name type="scientific">Chironomus riparius</name>
    <dbReference type="NCBI Taxonomy" id="315576"/>
    <lineage>
        <taxon>Eukaryota</taxon>
        <taxon>Metazoa</taxon>
        <taxon>Ecdysozoa</taxon>
        <taxon>Arthropoda</taxon>
        <taxon>Hexapoda</taxon>
        <taxon>Insecta</taxon>
        <taxon>Pterygota</taxon>
        <taxon>Neoptera</taxon>
        <taxon>Endopterygota</taxon>
        <taxon>Diptera</taxon>
        <taxon>Nematocera</taxon>
        <taxon>Chironomoidea</taxon>
        <taxon>Chironomidae</taxon>
        <taxon>Chironominae</taxon>
        <taxon>Chironomus</taxon>
    </lineage>
</organism>
<dbReference type="SUPFAM" id="SSF57667">
    <property type="entry name" value="beta-beta-alpha zinc fingers"/>
    <property type="match status" value="5"/>
</dbReference>
<feature type="domain" description="C2H2-type" evidence="8">
    <location>
        <begin position="198"/>
        <end position="226"/>
    </location>
</feature>
<proteinExistence type="predicted"/>
<name>A0A9N9WXI3_9DIPT</name>
<dbReference type="InterPro" id="IPR012934">
    <property type="entry name" value="Znf_AD"/>
</dbReference>
<dbReference type="EMBL" id="OU895880">
    <property type="protein sequence ID" value="CAG9810094.1"/>
    <property type="molecule type" value="Genomic_DNA"/>
</dbReference>
<evidence type="ECO:0000259" key="8">
    <source>
        <dbReference type="PROSITE" id="PS50157"/>
    </source>
</evidence>
<feature type="compositionally biased region" description="Basic residues" evidence="7">
    <location>
        <begin position="163"/>
        <end position="172"/>
    </location>
</feature>
<evidence type="ECO:0000259" key="9">
    <source>
        <dbReference type="PROSITE" id="PS51915"/>
    </source>
</evidence>
<dbReference type="SMART" id="SM00868">
    <property type="entry name" value="zf-AD"/>
    <property type="match status" value="1"/>
</dbReference>
<feature type="domain" description="ZAD" evidence="9">
    <location>
        <begin position="27"/>
        <end position="96"/>
    </location>
</feature>
<feature type="domain" description="C2H2-type" evidence="8">
    <location>
        <begin position="373"/>
        <end position="401"/>
    </location>
</feature>
<dbReference type="AlphaFoldDB" id="A0A9N9WXI3"/>
<dbReference type="InterPro" id="IPR036236">
    <property type="entry name" value="Znf_C2H2_sf"/>
</dbReference>
<dbReference type="SMART" id="SM00355">
    <property type="entry name" value="ZnF_C2H2"/>
    <property type="match status" value="9"/>
</dbReference>
<dbReference type="Gene3D" id="3.40.1800.20">
    <property type="match status" value="1"/>
</dbReference>
<dbReference type="PROSITE" id="PS00028">
    <property type="entry name" value="ZINC_FINGER_C2H2_1"/>
    <property type="match status" value="5"/>
</dbReference>
<evidence type="ECO:0000256" key="7">
    <source>
        <dbReference type="SAM" id="MobiDB-lite"/>
    </source>
</evidence>
<sequence length="461" mass="54283">MEIYDASEILKMEAEKLKVVIHIENPDKCRLCLKSIKNRIIITNAIRRKFLDVTQMELPTSDKLSKFVCSKCDKDLKDAFTYREKMIETQRKLNEEVGETRMIFLPEVVNLKQEKEESIIEEEYLDDDFGGCDDYSGYDNADDDYFGDQNDSKNNIEDSKSKTVTKRSRRRKNELDDTKLEIEIQEKKIEDENGRTYFVCDYCGKHITTAFSLKEHILTQHTELERKYACDHEGCGRSYVTQSRLRIHQLTHKDDKKAVCPVCGALLYSKKGLREHIASVHTKIKKYFCDKCEYSGTLKSRIRSHVKVHIEKENRRNHACHLCGFVSICPKSLKRHLFEHQGVEFTCHCGKTFNYKGALQMHIRCVHKKVKKHVCNICNKPFFNKIDLVNHNLVKHNPEKLVKNMPCEICGKLYGIEKQLARHRLYHHIRYECNYEGCDECFNTEKRLERHMKKHQMEEAI</sequence>
<evidence type="ECO:0000256" key="2">
    <source>
        <dbReference type="ARBA" id="ARBA00022737"/>
    </source>
</evidence>
<dbReference type="GO" id="GO:0043565">
    <property type="term" value="F:sequence-specific DNA binding"/>
    <property type="evidence" value="ECO:0007669"/>
    <property type="project" value="TreeGrafter"/>
</dbReference>
<dbReference type="Proteomes" id="UP001153620">
    <property type="component" value="Chromosome 4"/>
</dbReference>
<dbReference type="Gene3D" id="3.30.160.60">
    <property type="entry name" value="Classic Zinc Finger"/>
    <property type="match status" value="5"/>
</dbReference>
<dbReference type="InterPro" id="IPR013087">
    <property type="entry name" value="Znf_C2H2_type"/>
</dbReference>